<evidence type="ECO:0000256" key="1">
    <source>
        <dbReference type="ARBA" id="ARBA00004167"/>
    </source>
</evidence>
<comment type="caution">
    <text evidence="8">The sequence shown here is derived from an EMBL/GenBank/DDBJ whole genome shotgun (WGS) entry which is preliminary data.</text>
</comment>
<dbReference type="PANTHER" id="PTHR47666">
    <property type="entry name" value="PROTEIN VASCULAR ASSOCIATED DEATH 1, CHLOROPLASTIC"/>
    <property type="match status" value="1"/>
</dbReference>
<dbReference type="PROSITE" id="PS51778">
    <property type="entry name" value="VAST"/>
    <property type="match status" value="1"/>
</dbReference>
<keyword evidence="3 6" id="KW-1133">Transmembrane helix</keyword>
<feature type="region of interest" description="Disordered" evidence="5">
    <location>
        <begin position="573"/>
        <end position="607"/>
    </location>
</feature>
<evidence type="ECO:0000313" key="9">
    <source>
        <dbReference type="Proteomes" id="UP001633002"/>
    </source>
</evidence>
<organism evidence="8 9">
    <name type="scientific">Riccia sorocarpa</name>
    <dbReference type="NCBI Taxonomy" id="122646"/>
    <lineage>
        <taxon>Eukaryota</taxon>
        <taxon>Viridiplantae</taxon>
        <taxon>Streptophyta</taxon>
        <taxon>Embryophyta</taxon>
        <taxon>Marchantiophyta</taxon>
        <taxon>Marchantiopsida</taxon>
        <taxon>Marchantiidae</taxon>
        <taxon>Marchantiales</taxon>
        <taxon>Ricciaceae</taxon>
        <taxon>Riccia</taxon>
    </lineage>
</organism>
<keyword evidence="4 6" id="KW-0472">Membrane</keyword>
<evidence type="ECO:0000256" key="6">
    <source>
        <dbReference type="SAM" id="Phobius"/>
    </source>
</evidence>
<evidence type="ECO:0000256" key="3">
    <source>
        <dbReference type="ARBA" id="ARBA00022989"/>
    </source>
</evidence>
<accession>A0ABD3IA79</accession>
<dbReference type="AlphaFoldDB" id="A0ABD3IA79"/>
<dbReference type="FunFam" id="2.30.29.30:FF:000008">
    <property type="entry name" value="GRAM domain containing 1B"/>
    <property type="match status" value="1"/>
</dbReference>
<feature type="region of interest" description="Disordered" evidence="5">
    <location>
        <begin position="297"/>
        <end position="317"/>
    </location>
</feature>
<evidence type="ECO:0000256" key="2">
    <source>
        <dbReference type="ARBA" id="ARBA00022692"/>
    </source>
</evidence>
<dbReference type="Proteomes" id="UP001633002">
    <property type="component" value="Unassembled WGS sequence"/>
</dbReference>
<dbReference type="GO" id="GO:0016020">
    <property type="term" value="C:membrane"/>
    <property type="evidence" value="ECO:0007669"/>
    <property type="project" value="UniProtKB-SubCell"/>
</dbReference>
<dbReference type="InterPro" id="IPR011993">
    <property type="entry name" value="PH-like_dom_sf"/>
</dbReference>
<proteinExistence type="predicted"/>
<dbReference type="Pfam" id="PF02893">
    <property type="entry name" value="GRAM"/>
    <property type="match status" value="1"/>
</dbReference>
<feature type="transmembrane region" description="Helical" evidence="6">
    <location>
        <begin position="666"/>
        <end position="690"/>
    </location>
</feature>
<reference evidence="8 9" key="1">
    <citation type="submission" date="2024-09" db="EMBL/GenBank/DDBJ databases">
        <title>Chromosome-scale assembly of Riccia sorocarpa.</title>
        <authorList>
            <person name="Paukszto L."/>
        </authorList>
    </citation>
    <scope>NUCLEOTIDE SEQUENCE [LARGE SCALE GENOMIC DNA]</scope>
    <source>
        <strain evidence="8">LP-2024</strain>
        <tissue evidence="8">Aerial parts of the thallus</tissue>
    </source>
</reference>
<feature type="domain" description="VASt" evidence="7">
    <location>
        <begin position="393"/>
        <end position="565"/>
    </location>
</feature>
<feature type="region of interest" description="Disordered" evidence="5">
    <location>
        <begin position="84"/>
        <end position="113"/>
    </location>
</feature>
<name>A0ABD3IA79_9MARC</name>
<dbReference type="CDD" id="cd13220">
    <property type="entry name" value="PH-GRAM_GRAMDC"/>
    <property type="match status" value="1"/>
</dbReference>
<dbReference type="InterPro" id="IPR004182">
    <property type="entry name" value="GRAM"/>
</dbReference>
<feature type="region of interest" description="Disordered" evidence="5">
    <location>
        <begin position="1"/>
        <end position="21"/>
    </location>
</feature>
<evidence type="ECO:0000313" key="8">
    <source>
        <dbReference type="EMBL" id="KAL3699206.1"/>
    </source>
</evidence>
<gene>
    <name evidence="8" type="ORF">R1sor_017228</name>
</gene>
<dbReference type="Gene3D" id="2.30.29.30">
    <property type="entry name" value="Pleckstrin-homology domain (PH domain)/Phosphotyrosine-binding domain (PTB)"/>
    <property type="match status" value="1"/>
</dbReference>
<evidence type="ECO:0000256" key="4">
    <source>
        <dbReference type="ARBA" id="ARBA00023136"/>
    </source>
</evidence>
<evidence type="ECO:0000259" key="7">
    <source>
        <dbReference type="PROSITE" id="PS51778"/>
    </source>
</evidence>
<keyword evidence="9" id="KW-1185">Reference proteome</keyword>
<sequence length="774" mass="86487">MPIEGETVEDTPASDTASAELRRKTPVEVVEGRLGQLMESNGLKNSGLFGIVQYFMDRPENQSQSSGSSTPKIMSPCVVTNAAAEADASSDVPEHHAESSTSPTDGPELVKNEVYSDGDRSAPLLSQSQSGFELIPQPQSQNTRNHLKSEEYRQLFHLPPEEVLVEDFNCALQKKILLQGHMYLFDQYVCFYSNIFGYEKRKVIPLKDVTSVRKAKTAGMFPNAIEITGWGKKHFFASFLSRDEAFRLIVHGWSQHSGYAKKFLGPSFSPSSSPPSQGRVSVDSAVMSVAWRSPQRSASLSVEGTDSPRDMEDVPNLVPPSALEELRVDSLELRVEPVERSNLGATDQPADVNESFEAGVKEAVVSNGNSLYGASPSSELEPEDLDAPVMPEGYKTVVESEFAVDVAEFFHLFFSDEAVGFLKNFHTKCGDDDFRCTEWAKHRQFGRARDISFRHPINLYFGLKATYCHESQRYRVYRQSHLVLETSQRMTDIPYGDYFRVEVRWDVENLLGRGSKHCFVRVSLCVSFCKKTMFKGKIEQGTYDESKEAYTTWIREAHSRLREIRAAKPSRDLVGSLEPGNAGEVTDIANGDTSAQAESSDRRIDELDSTSKSALEEELHTSEVTVSVHSPYWKKKSAAVFGTVLLLSQRLWEKGYNMEFKASKQLKYLCFILIAITIVLMQIGVIVVLARTPKLQYVPVGYPSSLHVGSCYGELAGDDTLAWVEQRARNIKQEILLAEARLQTLHQDLNILRIHASKLLGFVDAQSPQFTSSN</sequence>
<keyword evidence="2 6" id="KW-0812">Transmembrane</keyword>
<protein>
    <recommendedName>
        <fullName evidence="7">VASt domain-containing protein</fullName>
    </recommendedName>
</protein>
<evidence type="ECO:0000256" key="5">
    <source>
        <dbReference type="SAM" id="MobiDB-lite"/>
    </source>
</evidence>
<dbReference type="InterPro" id="IPR031968">
    <property type="entry name" value="VASt"/>
</dbReference>
<dbReference type="Pfam" id="PF16016">
    <property type="entry name" value="VASt"/>
    <property type="match status" value="1"/>
</dbReference>
<dbReference type="SMART" id="SM00568">
    <property type="entry name" value="GRAM"/>
    <property type="match status" value="1"/>
</dbReference>
<comment type="subcellular location">
    <subcellularLocation>
        <location evidence="1">Membrane</location>
        <topology evidence="1">Single-pass membrane protein</topology>
    </subcellularLocation>
</comment>
<dbReference type="EMBL" id="JBJQOH010000001">
    <property type="protein sequence ID" value="KAL3699206.1"/>
    <property type="molecule type" value="Genomic_DNA"/>
</dbReference>
<dbReference type="PANTHER" id="PTHR47666:SF1">
    <property type="entry name" value="PROTEIN VASCULAR ASSOCIATED DEATH 1, CHLOROPLASTIC"/>
    <property type="match status" value="1"/>
</dbReference>